<sequence>MFSRQHLDSPPPQSQFRRPWSPDPYDPYPSVHRNRNDVQDPHLSEENSLDSHPDYSRYPTHHLPSPLRQQRREASEVSVEALDLADYTRTLKPQAFYQADPDILDSPPSLISRGGTSSSSSHPSVRSPARRPFSLPPPTPRNSSYPSRNAPRLRSDPTITLTSPWTNQILFRINQKPTCPNFPLGPATDIYTPLPASLLDHKRKSGDVFDPNHTLRPGSYPHYPYDSYASSNGHDSNRELLPWSSDPPEYGPNIDDSLKAERIRMLEREFGPNAKSAKSAKNDDFLDENGKPLVGTVDGKGNLVTQGPKKRMTTRFLQFICACAAAIPSIYAAALIKPKTPAPPAGSVATYVLYVVSVVSLLALLFLFMIYPCCIRRKKGSGSDEVTNPFTSGMMVLPVQGLPGGKKKKEKGGKGKKGKGANMGGGDVQVNLIVDPHIFGNNREEEDEEEEEDDGAWDWEGSSVPGGWGSSSNGGAPSGSGNEQRGDGVCLSG</sequence>
<accession>A0A8H5HV10</accession>
<evidence type="ECO:0000256" key="1">
    <source>
        <dbReference type="SAM" id="MobiDB-lite"/>
    </source>
</evidence>
<keyword evidence="4" id="KW-1185">Reference proteome</keyword>
<gene>
    <name evidence="3" type="ORF">D9757_003642</name>
</gene>
<feature type="region of interest" description="Disordered" evidence="1">
    <location>
        <begin position="397"/>
        <end position="428"/>
    </location>
</feature>
<protein>
    <submittedName>
        <fullName evidence="3">Uncharacterized protein</fullName>
    </submittedName>
</protein>
<reference evidence="3 4" key="1">
    <citation type="journal article" date="2020" name="ISME J.">
        <title>Uncovering the hidden diversity of litter-decomposition mechanisms in mushroom-forming fungi.</title>
        <authorList>
            <person name="Floudas D."/>
            <person name="Bentzer J."/>
            <person name="Ahren D."/>
            <person name="Johansson T."/>
            <person name="Persson P."/>
            <person name="Tunlid A."/>
        </authorList>
    </citation>
    <scope>NUCLEOTIDE SEQUENCE [LARGE SCALE GENOMIC DNA]</scope>
    <source>
        <strain evidence="3 4">CBS 406.79</strain>
    </source>
</reference>
<keyword evidence="2" id="KW-0812">Transmembrane</keyword>
<feature type="compositionally biased region" description="Basic residues" evidence="1">
    <location>
        <begin position="405"/>
        <end position="419"/>
    </location>
</feature>
<feature type="transmembrane region" description="Helical" evidence="2">
    <location>
        <begin position="348"/>
        <end position="371"/>
    </location>
</feature>
<feature type="compositionally biased region" description="Low complexity" evidence="1">
    <location>
        <begin position="470"/>
        <end position="481"/>
    </location>
</feature>
<organism evidence="3 4">
    <name type="scientific">Collybiopsis confluens</name>
    <dbReference type="NCBI Taxonomy" id="2823264"/>
    <lineage>
        <taxon>Eukaryota</taxon>
        <taxon>Fungi</taxon>
        <taxon>Dikarya</taxon>
        <taxon>Basidiomycota</taxon>
        <taxon>Agaricomycotina</taxon>
        <taxon>Agaricomycetes</taxon>
        <taxon>Agaricomycetidae</taxon>
        <taxon>Agaricales</taxon>
        <taxon>Marasmiineae</taxon>
        <taxon>Omphalotaceae</taxon>
        <taxon>Collybiopsis</taxon>
    </lineage>
</organism>
<comment type="caution">
    <text evidence="3">The sequence shown here is derived from an EMBL/GenBank/DDBJ whole genome shotgun (WGS) entry which is preliminary data.</text>
</comment>
<feature type="transmembrane region" description="Helical" evidence="2">
    <location>
        <begin position="316"/>
        <end position="336"/>
    </location>
</feature>
<dbReference type="OrthoDB" id="3253553at2759"/>
<feature type="compositionally biased region" description="Basic and acidic residues" evidence="1">
    <location>
        <begin position="34"/>
        <end position="55"/>
    </location>
</feature>
<feature type="region of interest" description="Disordered" evidence="1">
    <location>
        <begin position="440"/>
        <end position="493"/>
    </location>
</feature>
<dbReference type="AlphaFoldDB" id="A0A8H5HV10"/>
<feature type="compositionally biased region" description="Acidic residues" evidence="1">
    <location>
        <begin position="444"/>
        <end position="457"/>
    </location>
</feature>
<dbReference type="EMBL" id="JAACJN010000019">
    <property type="protein sequence ID" value="KAF5389923.1"/>
    <property type="molecule type" value="Genomic_DNA"/>
</dbReference>
<evidence type="ECO:0000256" key="2">
    <source>
        <dbReference type="SAM" id="Phobius"/>
    </source>
</evidence>
<name>A0A8H5HV10_9AGAR</name>
<feature type="region of interest" description="Disordered" evidence="1">
    <location>
        <begin position="98"/>
        <end position="160"/>
    </location>
</feature>
<feature type="compositionally biased region" description="Low complexity" evidence="1">
    <location>
        <begin position="108"/>
        <end position="132"/>
    </location>
</feature>
<proteinExistence type="predicted"/>
<evidence type="ECO:0000313" key="4">
    <source>
        <dbReference type="Proteomes" id="UP000518752"/>
    </source>
</evidence>
<evidence type="ECO:0000313" key="3">
    <source>
        <dbReference type="EMBL" id="KAF5389923.1"/>
    </source>
</evidence>
<dbReference type="Proteomes" id="UP000518752">
    <property type="component" value="Unassembled WGS sequence"/>
</dbReference>
<feature type="region of interest" description="Disordered" evidence="1">
    <location>
        <begin position="1"/>
        <end position="74"/>
    </location>
</feature>
<keyword evidence="2" id="KW-1133">Transmembrane helix</keyword>
<keyword evidence="2" id="KW-0472">Membrane</keyword>